<sequence length="404" mass="46677">MTTSTKDTEKALTKTLQALHKMNNDLAEREAAKRWKAIDVPMSLKESLNRLPKSDLDSIRKKLEIKNASTLKKADLIEVLQENIPAHLERICKDLDKERYNLLTKVAENGGSIPAPSLEPAQFNYFETYGILFTGTFKDQKVVVMPQEIVEALLALDGSEIQSVIKRNTEWIKLTNGALYYYGSLRLAQLSDVLETHYNDQIRLAEYLDVIEQAVTYYKEIRLEKGVFSNARVFDAERVLREHKTRIELGYYPFTKAQLLAAGEPDFVDRNASYRKFVQFLLDHFKMTEVEADMIVEECVYAKRIGEQPKDILQYLQSRVEIENIETLRGIMDRIIDLMNNTRDWFLKGYTPSELQPENNKSIQSLQSQDKKIVDFHEKKKQKIGRNDPCPCGSNKKYKKCCGK</sequence>
<keyword evidence="3" id="KW-1185">Reference proteome</keyword>
<dbReference type="PANTHER" id="PTHR33747:SF1">
    <property type="entry name" value="ADENYLATE CYCLASE-ASSOCIATED CAP C-TERMINAL DOMAIN-CONTAINING PROTEIN"/>
    <property type="match status" value="1"/>
</dbReference>
<reference evidence="2 3" key="1">
    <citation type="submission" date="2020-07" db="EMBL/GenBank/DDBJ databases">
        <title>Fungal Genomes of the International Space Station.</title>
        <authorList>
            <person name="Seuylemezian A."/>
            <person name="Singh N.K."/>
            <person name="Wood J."/>
            <person name="Venkateswaran K."/>
        </authorList>
    </citation>
    <scope>NUCLEOTIDE SEQUENCE [LARGE SCALE GENOMIC DNA]</scope>
    <source>
        <strain evidence="2 3">PL-B2</strain>
    </source>
</reference>
<dbReference type="Gene3D" id="3.10.450.50">
    <property type="match status" value="1"/>
</dbReference>
<evidence type="ECO:0000313" key="3">
    <source>
        <dbReference type="Proteomes" id="UP000769780"/>
    </source>
</evidence>
<protein>
    <submittedName>
        <fullName evidence="2">SEC-C domain-containing protein</fullName>
    </submittedName>
</protein>
<dbReference type="InterPro" id="IPR004027">
    <property type="entry name" value="SEC_C_motif"/>
</dbReference>
<organism evidence="2 3">
    <name type="scientific">Mesobacillus maritimus</name>
    <dbReference type="NCBI Taxonomy" id="1643336"/>
    <lineage>
        <taxon>Bacteria</taxon>
        <taxon>Bacillati</taxon>
        <taxon>Bacillota</taxon>
        <taxon>Bacilli</taxon>
        <taxon>Bacillales</taxon>
        <taxon>Bacillaceae</taxon>
        <taxon>Mesobacillus</taxon>
    </lineage>
</organism>
<feature type="region of interest" description="Disordered" evidence="1">
    <location>
        <begin position="378"/>
        <end position="397"/>
    </location>
</feature>
<dbReference type="RefSeq" id="WP_221874018.1">
    <property type="nucleotide sequence ID" value="NZ_JACWFH010000015.1"/>
</dbReference>
<dbReference type="EMBL" id="JACWFH010000015">
    <property type="protein sequence ID" value="MBY0097794.1"/>
    <property type="molecule type" value="Genomic_DNA"/>
</dbReference>
<comment type="caution">
    <text evidence="2">The sequence shown here is derived from an EMBL/GenBank/DDBJ whole genome shotgun (WGS) entry which is preliminary data.</text>
</comment>
<dbReference type="PANTHER" id="PTHR33747">
    <property type="entry name" value="UPF0225 PROTEIN SCO1677"/>
    <property type="match status" value="1"/>
</dbReference>
<proteinExistence type="predicted"/>
<evidence type="ECO:0000256" key="1">
    <source>
        <dbReference type="SAM" id="MobiDB-lite"/>
    </source>
</evidence>
<dbReference type="Proteomes" id="UP000769780">
    <property type="component" value="Unassembled WGS sequence"/>
</dbReference>
<dbReference type="Pfam" id="PF02810">
    <property type="entry name" value="SEC-C"/>
    <property type="match status" value="1"/>
</dbReference>
<name>A0ABS7K6C3_9BACI</name>
<evidence type="ECO:0000313" key="2">
    <source>
        <dbReference type="EMBL" id="MBY0097794.1"/>
    </source>
</evidence>
<dbReference type="SUPFAM" id="SSF103642">
    <property type="entry name" value="Sec-C motif"/>
    <property type="match status" value="1"/>
</dbReference>
<accession>A0ABS7K6C3</accession>
<gene>
    <name evidence="2" type="ORF">H0185_13395</name>
</gene>